<evidence type="ECO:0000313" key="2">
    <source>
        <dbReference type="Proteomes" id="UP001214638"/>
    </source>
</evidence>
<dbReference type="EMBL" id="JALLKP010000001">
    <property type="protein sequence ID" value="KAK2198444.1"/>
    <property type="molecule type" value="Genomic_DNA"/>
</dbReference>
<organism evidence="1 2">
    <name type="scientific">Babesia duncani</name>
    <dbReference type="NCBI Taxonomy" id="323732"/>
    <lineage>
        <taxon>Eukaryota</taxon>
        <taxon>Sar</taxon>
        <taxon>Alveolata</taxon>
        <taxon>Apicomplexa</taxon>
        <taxon>Aconoidasida</taxon>
        <taxon>Piroplasmida</taxon>
        <taxon>Babesiidae</taxon>
        <taxon>Babesia</taxon>
    </lineage>
</organism>
<dbReference type="AlphaFoldDB" id="A0AAD9UR26"/>
<protein>
    <submittedName>
        <fullName evidence="1">Uncharacterized protein</fullName>
    </submittedName>
</protein>
<dbReference type="Proteomes" id="UP001214638">
    <property type="component" value="Unassembled WGS sequence"/>
</dbReference>
<keyword evidence="2" id="KW-1185">Reference proteome</keyword>
<reference evidence="1" key="1">
    <citation type="journal article" date="2023" name="Nat. Microbiol.">
        <title>Babesia duncani multi-omics identifies virulence factors and drug targets.</title>
        <authorList>
            <person name="Singh P."/>
            <person name="Lonardi S."/>
            <person name="Liang Q."/>
            <person name="Vydyam P."/>
            <person name="Khabirova E."/>
            <person name="Fang T."/>
            <person name="Gihaz S."/>
            <person name="Thekkiniath J."/>
            <person name="Munshi M."/>
            <person name="Abel S."/>
            <person name="Ciampossin L."/>
            <person name="Batugedara G."/>
            <person name="Gupta M."/>
            <person name="Lu X.M."/>
            <person name="Lenz T."/>
            <person name="Chakravarty S."/>
            <person name="Cornillot E."/>
            <person name="Hu Y."/>
            <person name="Ma W."/>
            <person name="Gonzalez L.M."/>
            <person name="Sanchez S."/>
            <person name="Estrada K."/>
            <person name="Sanchez-Flores A."/>
            <person name="Montero E."/>
            <person name="Harb O.S."/>
            <person name="Le Roch K.G."/>
            <person name="Mamoun C.B."/>
        </authorList>
    </citation>
    <scope>NUCLEOTIDE SEQUENCE</scope>
    <source>
        <strain evidence="1">WA1</strain>
    </source>
</reference>
<name>A0AAD9UR26_9APIC</name>
<accession>A0AAD9UR26</accession>
<sequence>MVYSLQRYMSTYWKILWEANENAKNSHLQLGRKYKILCHLYPRQLEALLTLEHVANECLLFSDDGRRNQRKALQDEQTPQETILNDCGASTPQKSFSTTISPTSSYSRSISRYTFQGEFGSLSSTSMQYARNYGSVIELIDEPIRHAQRDSPYHSNSSFRNSSLPLDYSSLGQNRKHQSSYIPKLHLKFSELRNVLSDKNVHFFLSGTSTNYDLCKIFASISSNKTLYTRFGASEVHFELTGIDPKTRHAQLEHLYKLGVENTYQDIHFSGHYIGTPCNGQDIKIVKTIDPKSNDYMQECNPGEPGYIVAKMERPDAVIADTVPVELNFYLGMDDIGFYLLESNHEVENGHPQEEQQNHLEPTTKHYYFMYKRDLSLDSSEPYPYVPLLKTSKVIQESICTRYGLLSPVVRVETVQIRRVQSECLIIAAVELVTSLKAEITRDIRTNFLDICSRLPRGKMHSESVGLFKECLEPHQIKVIAFPWAYKGIVNYASLRAMLTGG</sequence>
<dbReference type="GeneID" id="94335757"/>
<dbReference type="RefSeq" id="XP_067805286.1">
    <property type="nucleotide sequence ID" value="XM_067946495.1"/>
</dbReference>
<proteinExistence type="predicted"/>
<evidence type="ECO:0000313" key="1">
    <source>
        <dbReference type="EMBL" id="KAK2198444.1"/>
    </source>
</evidence>
<gene>
    <name evidence="1" type="ORF">BdWA1_001459</name>
</gene>
<comment type="caution">
    <text evidence="1">The sequence shown here is derived from an EMBL/GenBank/DDBJ whole genome shotgun (WGS) entry which is preliminary data.</text>
</comment>
<dbReference type="KEGG" id="bdw:94335757"/>